<accession>A0A840SL93</accession>
<protein>
    <submittedName>
        <fullName evidence="1">PAS domain-containing protein</fullName>
    </submittedName>
</protein>
<evidence type="ECO:0000313" key="2">
    <source>
        <dbReference type="Proteomes" id="UP000549457"/>
    </source>
</evidence>
<dbReference type="Proteomes" id="UP000549457">
    <property type="component" value="Unassembled WGS sequence"/>
</dbReference>
<proteinExistence type="predicted"/>
<keyword evidence="2" id="KW-1185">Reference proteome</keyword>
<reference evidence="1 2" key="1">
    <citation type="submission" date="2020-08" db="EMBL/GenBank/DDBJ databases">
        <title>Genomic Encyclopedia of Type Strains, Phase IV (KMG-IV): sequencing the most valuable type-strain genomes for metagenomic binning, comparative biology and taxonomic classification.</title>
        <authorList>
            <person name="Goeker M."/>
        </authorList>
    </citation>
    <scope>NUCLEOTIDE SEQUENCE [LARGE SCALE GENOMIC DNA]</scope>
    <source>
        <strain evidence="1 2">DSM 101730</strain>
    </source>
</reference>
<dbReference type="Pfam" id="PF12860">
    <property type="entry name" value="PAS_7"/>
    <property type="match status" value="2"/>
</dbReference>
<name>A0A840SL93_9RHOB</name>
<dbReference type="InterPro" id="IPR035965">
    <property type="entry name" value="PAS-like_dom_sf"/>
</dbReference>
<comment type="caution">
    <text evidence="1">The sequence shown here is derived from an EMBL/GenBank/DDBJ whole genome shotgun (WGS) entry which is preliminary data.</text>
</comment>
<organism evidence="1 2">
    <name type="scientific">Amaricoccus macauensis</name>
    <dbReference type="NCBI Taxonomy" id="57001"/>
    <lineage>
        <taxon>Bacteria</taxon>
        <taxon>Pseudomonadati</taxon>
        <taxon>Pseudomonadota</taxon>
        <taxon>Alphaproteobacteria</taxon>
        <taxon>Rhodobacterales</taxon>
        <taxon>Paracoccaceae</taxon>
        <taxon>Amaricoccus</taxon>
    </lineage>
</organism>
<gene>
    <name evidence="1" type="ORF">HNP73_003833</name>
</gene>
<dbReference type="RefSeq" id="WP_184153653.1">
    <property type="nucleotide sequence ID" value="NZ_JACHFM010000004.1"/>
</dbReference>
<dbReference type="Gene3D" id="3.30.450.20">
    <property type="entry name" value="PAS domain"/>
    <property type="match status" value="2"/>
</dbReference>
<dbReference type="SUPFAM" id="SSF55785">
    <property type="entry name" value="PYP-like sensor domain (PAS domain)"/>
    <property type="match status" value="2"/>
</dbReference>
<dbReference type="EMBL" id="JACHFM010000004">
    <property type="protein sequence ID" value="MBB5223879.1"/>
    <property type="molecule type" value="Genomic_DNA"/>
</dbReference>
<sequence length="730" mass="77106">MDLPSLPLPDLASLHFLNALPETITAALVSAVATIGLIAGFSGRLRSRPAAAADEETAALEFLIDGASVKPLTSGARRVMEALAPGSTRLAALGRHFTTDCPNLAGDLETLVLHGTPFRHHCLRGDGSALEFAGEPRGGAARLSIRPASEDAQALREVRVALTRANEEAEFLRGVLDRAPLLAWSHGPDGQVAWTNAPYRDRFGSVATGLPDERIPDAFGHTIEEVPLTARGIGSGSRRRVAVPGHDEAAPAWFEVSRAGGPGGESLGFALEAGEIVAAEATLRRFVETLTETFAHLPIGLAVFDKNRRLGLFNPALTDLVKIDAVWLAGRPSLRDFLERLRETRQMPEQKDFASWRRKLSELEKGAREGTYEENWVLPSGKIFRVTGRPHPQGALAFLFEDISTTIMLERKYRCELELSQATLDRLTEAVVVFDASGTLAFVNSAFERLWQLDPMTRLHAPGIAEMVTLWAERSGPSPVWARIAEFATAGGARASWTDEVVTGDGRRIGVLVAPLPDTSALVVFEDRPAAARPADRPVALMDDGLADLALDLLRLPAEVALQKLMSAIPGAPSAGAFQALSSAAQGLREGLARADDLRAARAGLAESPAGPFPGLTAALGRRSLSLAVPPDAADWPAELRRAAFSLSLAAADLAEPGGTVELALAADGRALSASVAVVTSGRSDGPGVALARRLAEAGGGALSVNRSGGGVTLAVTLPAAEEPAVRRRA</sequence>
<evidence type="ECO:0000313" key="1">
    <source>
        <dbReference type="EMBL" id="MBB5223879.1"/>
    </source>
</evidence>
<dbReference type="AlphaFoldDB" id="A0A840SL93"/>